<dbReference type="Proteomes" id="UP001310594">
    <property type="component" value="Unassembled WGS sequence"/>
</dbReference>
<reference evidence="2" key="1">
    <citation type="submission" date="2023-08" db="EMBL/GenBank/DDBJ databases">
        <title>Black Yeasts Isolated from many extreme environments.</title>
        <authorList>
            <person name="Coleine C."/>
            <person name="Stajich J.E."/>
            <person name="Selbmann L."/>
        </authorList>
    </citation>
    <scope>NUCLEOTIDE SEQUENCE</scope>
    <source>
        <strain evidence="2">CCFEE 5810</strain>
    </source>
</reference>
<accession>A0AAN8A0R8</accession>
<sequence>MAALGDFERFTVCHGTVEVPDRWINDDPAINSNRGRIIIRILRAAGPEEDFDVDTEDTVHDIIIDDDKTLIWYSRPPSLSHNKSKRQYASRSPTSTE</sequence>
<protein>
    <submittedName>
        <fullName evidence="2">Uncharacterized protein</fullName>
    </submittedName>
</protein>
<evidence type="ECO:0000313" key="2">
    <source>
        <dbReference type="EMBL" id="KAK5693368.1"/>
    </source>
</evidence>
<evidence type="ECO:0000256" key="1">
    <source>
        <dbReference type="SAM" id="MobiDB-lite"/>
    </source>
</evidence>
<dbReference type="EMBL" id="JAVRQU010000017">
    <property type="protein sequence ID" value="KAK5693368.1"/>
    <property type="molecule type" value="Genomic_DNA"/>
</dbReference>
<dbReference type="AlphaFoldDB" id="A0AAN8A0R8"/>
<proteinExistence type="predicted"/>
<evidence type="ECO:0000313" key="3">
    <source>
        <dbReference type="Proteomes" id="UP001310594"/>
    </source>
</evidence>
<comment type="caution">
    <text evidence="2">The sequence shown here is derived from an EMBL/GenBank/DDBJ whole genome shotgun (WGS) entry which is preliminary data.</text>
</comment>
<gene>
    <name evidence="2" type="ORF">LTR97_009937</name>
</gene>
<feature type="region of interest" description="Disordered" evidence="1">
    <location>
        <begin position="75"/>
        <end position="97"/>
    </location>
</feature>
<organism evidence="2 3">
    <name type="scientific">Elasticomyces elasticus</name>
    <dbReference type="NCBI Taxonomy" id="574655"/>
    <lineage>
        <taxon>Eukaryota</taxon>
        <taxon>Fungi</taxon>
        <taxon>Dikarya</taxon>
        <taxon>Ascomycota</taxon>
        <taxon>Pezizomycotina</taxon>
        <taxon>Dothideomycetes</taxon>
        <taxon>Dothideomycetidae</taxon>
        <taxon>Mycosphaerellales</taxon>
        <taxon>Teratosphaeriaceae</taxon>
        <taxon>Elasticomyces</taxon>
    </lineage>
</organism>
<name>A0AAN8A0R8_9PEZI</name>